<reference evidence="1 2" key="1">
    <citation type="submission" date="2019-10" db="EMBL/GenBank/DDBJ databases">
        <title>Genomic and transcriptomic insights into the perfect genentic adaptation of a filamentous nitrogen-fixing cyanobacterium to rice fields.</title>
        <authorList>
            <person name="Chen Z."/>
        </authorList>
    </citation>
    <scope>NUCLEOTIDE SEQUENCE [LARGE SCALE GENOMIC DNA]</scope>
    <source>
        <strain evidence="1">CCNUC1</strain>
    </source>
</reference>
<dbReference type="Proteomes" id="UP000326678">
    <property type="component" value="Chromosome Gxm1"/>
</dbReference>
<dbReference type="KEGG" id="nsh:GXM_03764"/>
<evidence type="ECO:0000313" key="1">
    <source>
        <dbReference type="EMBL" id="QFS46284.1"/>
    </source>
</evidence>
<name>A0A5P8W118_9NOSO</name>
<evidence type="ECO:0000313" key="2">
    <source>
        <dbReference type="Proteomes" id="UP000326678"/>
    </source>
</evidence>
<proteinExistence type="predicted"/>
<gene>
    <name evidence="1" type="ORF">GXM_03764</name>
</gene>
<accession>A0A5P8W118</accession>
<sequence>MVSIIVHLIENFKLVLIFHKLILIKIIEKISIKNENKYFDYLSCNSLPELLLP</sequence>
<keyword evidence="2" id="KW-1185">Reference proteome</keyword>
<dbReference type="EMBL" id="CP045226">
    <property type="protein sequence ID" value="QFS46284.1"/>
    <property type="molecule type" value="Genomic_DNA"/>
</dbReference>
<dbReference type="AlphaFoldDB" id="A0A5P8W118"/>
<protein>
    <submittedName>
        <fullName evidence="1">Uncharacterized protein</fullName>
    </submittedName>
</protein>
<organism evidence="1 2">
    <name type="scientific">Nostoc sphaeroides CCNUC1</name>
    <dbReference type="NCBI Taxonomy" id="2653204"/>
    <lineage>
        <taxon>Bacteria</taxon>
        <taxon>Bacillati</taxon>
        <taxon>Cyanobacteriota</taxon>
        <taxon>Cyanophyceae</taxon>
        <taxon>Nostocales</taxon>
        <taxon>Nostocaceae</taxon>
        <taxon>Nostoc</taxon>
    </lineage>
</organism>